<evidence type="ECO:0000313" key="6">
    <source>
        <dbReference type="Proteomes" id="UP000077202"/>
    </source>
</evidence>
<evidence type="ECO:0000256" key="4">
    <source>
        <dbReference type="SAM" id="MobiDB-lite"/>
    </source>
</evidence>
<keyword evidence="6" id="KW-1185">Reference proteome</keyword>
<comment type="caution">
    <text evidence="5">The sequence shown here is derived from an EMBL/GenBank/DDBJ whole genome shotgun (WGS) entry which is preliminary data.</text>
</comment>
<dbReference type="InterPro" id="IPR023213">
    <property type="entry name" value="CAT-like_dom_sf"/>
</dbReference>
<dbReference type="Gene3D" id="3.30.559.10">
    <property type="entry name" value="Chloramphenicol acetyltransferase-like domain"/>
    <property type="match status" value="2"/>
</dbReference>
<keyword evidence="2" id="KW-0808">Transferase</keyword>
<dbReference type="EMBL" id="LVLJ01000679">
    <property type="protein sequence ID" value="OAE33180.1"/>
    <property type="molecule type" value="Genomic_DNA"/>
</dbReference>
<dbReference type="AlphaFoldDB" id="A0A176WIY0"/>
<feature type="compositionally biased region" description="Low complexity" evidence="4">
    <location>
        <begin position="214"/>
        <end position="223"/>
    </location>
</feature>
<organism evidence="5 6">
    <name type="scientific">Marchantia polymorpha subsp. ruderalis</name>
    <dbReference type="NCBI Taxonomy" id="1480154"/>
    <lineage>
        <taxon>Eukaryota</taxon>
        <taxon>Viridiplantae</taxon>
        <taxon>Streptophyta</taxon>
        <taxon>Embryophyta</taxon>
        <taxon>Marchantiophyta</taxon>
        <taxon>Marchantiopsida</taxon>
        <taxon>Marchantiidae</taxon>
        <taxon>Marchantiales</taxon>
        <taxon>Marchantiaceae</taxon>
        <taxon>Marchantia</taxon>
    </lineage>
</organism>
<accession>A0A176WIY0</accession>
<reference evidence="5" key="1">
    <citation type="submission" date="2016-03" db="EMBL/GenBank/DDBJ databases">
        <title>Mechanisms controlling the formation of the plant cell surface in tip-growing cells are functionally conserved among land plants.</title>
        <authorList>
            <person name="Honkanen S."/>
            <person name="Jones V.A."/>
            <person name="Morieri G."/>
            <person name="Champion C."/>
            <person name="Hetherington A.J."/>
            <person name="Kelly S."/>
            <person name="Saint-Marcoux D."/>
            <person name="Proust H."/>
            <person name="Prescott H."/>
            <person name="Dolan L."/>
        </authorList>
    </citation>
    <scope>NUCLEOTIDE SEQUENCE [LARGE SCALE GENOMIC DNA]</scope>
    <source>
        <tissue evidence="5">Whole gametophyte</tissue>
    </source>
</reference>
<dbReference type="FunFam" id="3.30.559.10:FF:000008">
    <property type="entry name" value="Tryptamine hydroxycinnamoyl transferase"/>
    <property type="match status" value="1"/>
</dbReference>
<dbReference type="InterPro" id="IPR050317">
    <property type="entry name" value="Plant_Fungal_Acyltransferase"/>
</dbReference>
<comment type="similarity">
    <text evidence="1">Belongs to the plant acyltransferase family.</text>
</comment>
<sequence>MEVKRESKRLIKTNVADGSKEVALSPSDLVVPRVHVEIIYAFEAPVPSDASQMLEDALATTLLDYEEWAGRMSKDSDGRPVIALNGQGAAWIDAEANVPLRDLMPFPPGYQLLELVPPNRGAEELLLVQVTKFSCGGITLGIARHHQVADGESSSQFMDAWTWAVKKKGAVSDEKLPPPPPSPLHDRSLLMASDPPQPTFEHAEYKKPAPPNPEQQQQQQAEHPPLAIKKLHFGPELLKKIKSEAMKDLQDGAWFTTFESLTAHLWRCITRARGLAGGTDTRALVATNGRPRLKTRKLPANYFGNVIFHACSQASVDDLTGRPLSYAAGLVQTAIRRVDEEYILSALDFTALQLQHPVPVARGHRTVLSPNLSVTSWAGLPLYKTDFGWGTPLFVGPPLIPFEGLLMLLPSYTQDGAIDASVGLFAPDMERLESFAFQLSEKRVSFSVSVSEEKLKQSCSENEEEHADFVCELSSIIVIVTMHYDIVTMQCATGLFLVA</sequence>
<dbReference type="Proteomes" id="UP000077202">
    <property type="component" value="Unassembled WGS sequence"/>
</dbReference>
<evidence type="ECO:0000313" key="5">
    <source>
        <dbReference type="EMBL" id="OAE33180.1"/>
    </source>
</evidence>
<proteinExistence type="inferred from homology"/>
<dbReference type="GO" id="GO:0016747">
    <property type="term" value="F:acyltransferase activity, transferring groups other than amino-acyl groups"/>
    <property type="evidence" value="ECO:0007669"/>
    <property type="project" value="TreeGrafter"/>
</dbReference>
<keyword evidence="3" id="KW-0012">Acyltransferase</keyword>
<dbReference type="Pfam" id="PF02458">
    <property type="entry name" value="Transferase"/>
    <property type="match status" value="1"/>
</dbReference>
<evidence type="ECO:0000256" key="3">
    <source>
        <dbReference type="ARBA" id="ARBA00023315"/>
    </source>
</evidence>
<dbReference type="PANTHER" id="PTHR31642:SF13">
    <property type="entry name" value="AGMATINE HYDROXYCINNAMOYLTRANSFERASE 1"/>
    <property type="match status" value="1"/>
</dbReference>
<evidence type="ECO:0000256" key="2">
    <source>
        <dbReference type="ARBA" id="ARBA00022679"/>
    </source>
</evidence>
<name>A0A176WIY0_MARPO</name>
<feature type="region of interest" description="Disordered" evidence="4">
    <location>
        <begin position="171"/>
        <end position="223"/>
    </location>
</feature>
<evidence type="ECO:0000256" key="1">
    <source>
        <dbReference type="ARBA" id="ARBA00009861"/>
    </source>
</evidence>
<dbReference type="PANTHER" id="PTHR31642">
    <property type="entry name" value="TRICHOTHECENE 3-O-ACETYLTRANSFERASE"/>
    <property type="match status" value="1"/>
</dbReference>
<gene>
    <name evidence="5" type="ORF">AXG93_4773s1540</name>
</gene>
<protein>
    <submittedName>
        <fullName evidence="5">Uncharacterized protein</fullName>
    </submittedName>
</protein>